<accession>A0A2S4L5P1</accession>
<protein>
    <submittedName>
        <fullName evidence="2">Uncharacterized protein</fullName>
    </submittedName>
</protein>
<feature type="region of interest" description="Disordered" evidence="1">
    <location>
        <begin position="502"/>
        <end position="529"/>
    </location>
</feature>
<dbReference type="AlphaFoldDB" id="A0A2S4L5P1"/>
<sequence>MPSERGSRCQGPASTGPESTGPESTGPESTEPFTRDLDQEDDPWDRAFRGISPEIETVMRGTMRGEPESLGPVDASLLREDHRLQLGIVRGVRYHDSIANSPQLLALLENPKIPKATRELWKRARNARLIMSNAVPDMPATESGVHPYCIWHPHLAAEETYRELARRYPTMRYQVGRACAVAGYSALYAELDLLPDVSIAEEARDSPRGGDIFKLIMGQPVLYSVMDDYTRSVHDDQPRAGAFLNGDTAVVSSLDNRLQPWCLNGALHIGWFDITEDLLIDTKLGDSRGTWWEQLDHVDLLYSPLPQHLPTTRKELLILMAAYEGNIDRYARLCRPPAARASLAELLCIVRGIHHSTSFAKWMAVLLDSQPDGPMAIRLRLDGGSVKRAIAARFIMANDLSRVSPGVPADDFPYMIWYPLRPSEVTLRDLLRLQPTEMKTAIAHACIVCDYQSLFDEIDIEPDYILADEARQSPNRHYLEHLQRRATEKSVILDRTHAYRPGPHSAYSDVTEPDKEPTFPSSLSDRIGPGPMFSGQPGGIFDGWQVTSRYIERFICASEEDRRRAKS</sequence>
<dbReference type="OrthoDB" id="4928116at2759"/>
<dbReference type="STRING" id="94208.A0A2S4L5P1"/>
<evidence type="ECO:0000256" key="1">
    <source>
        <dbReference type="SAM" id="MobiDB-lite"/>
    </source>
</evidence>
<proteinExistence type="predicted"/>
<evidence type="ECO:0000313" key="3">
    <source>
        <dbReference type="Proteomes" id="UP000237481"/>
    </source>
</evidence>
<comment type="caution">
    <text evidence="2">The sequence shown here is derived from an EMBL/GenBank/DDBJ whole genome shotgun (WGS) entry which is preliminary data.</text>
</comment>
<dbReference type="EMBL" id="PKSG01000211">
    <property type="protein sequence ID" value="POR37749.1"/>
    <property type="molecule type" value="Genomic_DNA"/>
</dbReference>
<dbReference type="Proteomes" id="UP000237481">
    <property type="component" value="Unassembled WGS sequence"/>
</dbReference>
<gene>
    <name evidence="2" type="ORF">TPAR_02063</name>
</gene>
<feature type="compositionally biased region" description="Polar residues" evidence="1">
    <location>
        <begin position="12"/>
        <end position="32"/>
    </location>
</feature>
<keyword evidence="3" id="KW-1185">Reference proteome</keyword>
<evidence type="ECO:0000313" key="2">
    <source>
        <dbReference type="EMBL" id="POR37749.1"/>
    </source>
</evidence>
<name>A0A2S4L5P1_9HYPO</name>
<feature type="region of interest" description="Disordered" evidence="1">
    <location>
        <begin position="1"/>
        <end position="46"/>
    </location>
</feature>
<reference evidence="2 3" key="1">
    <citation type="submission" date="2018-01" db="EMBL/GenBank/DDBJ databases">
        <title>Harnessing the power of phylogenomics to disentangle the directionality and signatures of interkingdom host jumping in the parasitic fungal genus Tolypocladium.</title>
        <authorList>
            <person name="Quandt C.A."/>
            <person name="Patterson W."/>
            <person name="Spatafora J.W."/>
        </authorList>
    </citation>
    <scope>NUCLEOTIDE SEQUENCE [LARGE SCALE GENOMIC DNA]</scope>
    <source>
        <strain evidence="2 3">NRBC 100945</strain>
    </source>
</reference>
<organism evidence="2 3">
    <name type="scientific">Tolypocladium paradoxum</name>
    <dbReference type="NCBI Taxonomy" id="94208"/>
    <lineage>
        <taxon>Eukaryota</taxon>
        <taxon>Fungi</taxon>
        <taxon>Dikarya</taxon>
        <taxon>Ascomycota</taxon>
        <taxon>Pezizomycotina</taxon>
        <taxon>Sordariomycetes</taxon>
        <taxon>Hypocreomycetidae</taxon>
        <taxon>Hypocreales</taxon>
        <taxon>Ophiocordycipitaceae</taxon>
        <taxon>Tolypocladium</taxon>
    </lineage>
</organism>